<keyword evidence="3" id="KW-1185">Reference proteome</keyword>
<feature type="compositionally biased region" description="Basic and acidic residues" evidence="1">
    <location>
        <begin position="42"/>
        <end position="53"/>
    </location>
</feature>
<organism evidence="2 3">
    <name type="scientific">Aspergillus campestris (strain IBT 28561)</name>
    <dbReference type="NCBI Taxonomy" id="1392248"/>
    <lineage>
        <taxon>Eukaryota</taxon>
        <taxon>Fungi</taxon>
        <taxon>Dikarya</taxon>
        <taxon>Ascomycota</taxon>
        <taxon>Pezizomycotina</taxon>
        <taxon>Eurotiomycetes</taxon>
        <taxon>Eurotiomycetidae</taxon>
        <taxon>Eurotiales</taxon>
        <taxon>Aspergillaceae</taxon>
        <taxon>Aspergillus</taxon>
        <taxon>Aspergillus subgen. Circumdati</taxon>
    </lineage>
</organism>
<accession>A0A2I1DH96</accession>
<dbReference type="RefSeq" id="XP_024697841.1">
    <property type="nucleotide sequence ID" value="XM_024840806.1"/>
</dbReference>
<proteinExistence type="predicted"/>
<dbReference type="OrthoDB" id="3357271at2759"/>
<feature type="compositionally biased region" description="Basic and acidic residues" evidence="1">
    <location>
        <begin position="150"/>
        <end position="160"/>
    </location>
</feature>
<feature type="region of interest" description="Disordered" evidence="1">
    <location>
        <begin position="1"/>
        <end position="411"/>
    </location>
</feature>
<evidence type="ECO:0000256" key="1">
    <source>
        <dbReference type="SAM" id="MobiDB-lite"/>
    </source>
</evidence>
<feature type="compositionally biased region" description="Low complexity" evidence="1">
    <location>
        <begin position="76"/>
        <end position="96"/>
    </location>
</feature>
<feature type="compositionally biased region" description="Polar residues" evidence="1">
    <location>
        <begin position="134"/>
        <end position="143"/>
    </location>
</feature>
<dbReference type="EMBL" id="MSFM01000001">
    <property type="protein sequence ID" value="PKY09247.1"/>
    <property type="molecule type" value="Genomic_DNA"/>
</dbReference>
<feature type="compositionally biased region" description="Low complexity" evidence="1">
    <location>
        <begin position="285"/>
        <end position="296"/>
    </location>
</feature>
<feature type="compositionally biased region" description="Basic and acidic residues" evidence="1">
    <location>
        <begin position="7"/>
        <end position="28"/>
    </location>
</feature>
<feature type="compositionally biased region" description="Basic and acidic residues" evidence="1">
    <location>
        <begin position="300"/>
        <end position="316"/>
    </location>
</feature>
<comment type="caution">
    <text evidence="2">The sequence shown here is derived from an EMBL/GenBank/DDBJ whole genome shotgun (WGS) entry which is preliminary data.</text>
</comment>
<feature type="compositionally biased region" description="Polar residues" evidence="1">
    <location>
        <begin position="327"/>
        <end position="347"/>
    </location>
</feature>
<evidence type="ECO:0000313" key="2">
    <source>
        <dbReference type="EMBL" id="PKY09247.1"/>
    </source>
</evidence>
<protein>
    <submittedName>
        <fullName evidence="2">Uncharacterized protein</fullName>
    </submittedName>
</protein>
<dbReference type="VEuPathDB" id="FungiDB:P168DRAFT_324246"/>
<dbReference type="AlphaFoldDB" id="A0A2I1DH96"/>
<dbReference type="Proteomes" id="UP000234254">
    <property type="component" value="Unassembled WGS sequence"/>
</dbReference>
<sequence>MSGLRGVIKEGWHPKGREGGKESWRGDFKGINQVAGWMGKGGNKDGETEERVSRPISSLKDPRSFGPPPKHIQAHSPAAAANRASSGSRGLGAPLSQDEVDEQNYRVQQERQAELEVQDAAAHKPSPPPVPYRLNTTGIDTSTLPPPPSRRVDAGTEHGRSSPMSTSKPSLPPRVPPRTNSSTQSPAPPPVYSAQQPSDSYINEGATARLQKAGVSVPSLGIGGNSGQGRRDSNPRSSASPTTAGSGGQGSLNELQTRFRQMRTDSAPSPTQAPSPPARRSTYGQAQSPAQSSPSSTLGDLRERHGDKIQAGREKISGINEKFGISSRFNNFVDTHRSSPSTQTPLAASTPRLASTGASTGASIGSADVSAEAARKKRPPPPPPKKVEMRSMPVGAAAPSPPPLPLDTKPR</sequence>
<reference evidence="2" key="1">
    <citation type="submission" date="2016-12" db="EMBL/GenBank/DDBJ databases">
        <title>The genomes of Aspergillus section Nigri reveals drivers in fungal speciation.</title>
        <authorList>
            <consortium name="DOE Joint Genome Institute"/>
            <person name="Vesth T.C."/>
            <person name="Nybo J."/>
            <person name="Theobald S."/>
            <person name="Brandl J."/>
            <person name="Frisvad J.C."/>
            <person name="Nielsen K.F."/>
            <person name="Lyhne E.K."/>
            <person name="Kogle M.E."/>
            <person name="Kuo A."/>
            <person name="Riley R."/>
            <person name="Clum A."/>
            <person name="Nolan M."/>
            <person name="Lipzen A."/>
            <person name="Salamov A."/>
            <person name="Henrissat B."/>
            <person name="Wiebenga A."/>
            <person name="De vries R.P."/>
            <person name="Grigoriev I.V."/>
            <person name="Mortensen U.H."/>
            <person name="Andersen M.R."/>
            <person name="Baker S.E."/>
        </authorList>
    </citation>
    <scope>NUCLEOTIDE SEQUENCE</scope>
    <source>
        <strain evidence="2">IBT 28561</strain>
    </source>
</reference>
<name>A0A2I1DH96_ASPC2</name>
<dbReference type="GeneID" id="36548330"/>
<evidence type="ECO:0000313" key="3">
    <source>
        <dbReference type="Proteomes" id="UP000234254"/>
    </source>
</evidence>
<gene>
    <name evidence="2" type="ORF">P168DRAFT_324246</name>
</gene>
<feature type="compositionally biased region" description="Low complexity" evidence="1">
    <location>
        <begin position="354"/>
        <end position="367"/>
    </location>
</feature>